<dbReference type="CDD" id="cd02440">
    <property type="entry name" value="AdoMet_MTases"/>
    <property type="match status" value="1"/>
</dbReference>
<dbReference type="PANTHER" id="PTHR32183">
    <property type="match status" value="1"/>
</dbReference>
<proteinExistence type="predicted"/>
<evidence type="ECO:0000256" key="1">
    <source>
        <dbReference type="ARBA" id="ARBA00022553"/>
    </source>
</evidence>
<dbReference type="AlphaFoldDB" id="A0AAD9IKW0"/>
<dbReference type="EMBL" id="JASFZW010000003">
    <property type="protein sequence ID" value="KAK2079060.1"/>
    <property type="molecule type" value="Genomic_DNA"/>
</dbReference>
<comment type="caution">
    <text evidence="5">The sequence shown here is derived from an EMBL/GenBank/DDBJ whole genome shotgun (WGS) entry which is preliminary data.</text>
</comment>
<evidence type="ECO:0000256" key="4">
    <source>
        <dbReference type="ARBA" id="ARBA00022691"/>
    </source>
</evidence>
<name>A0AAD9IKW0_PROWI</name>
<dbReference type="PANTHER" id="PTHR32183:SF6">
    <property type="entry name" value="CYSTEINE SULFINATE DESULFINASE_CYSTEINE DESULFURASE AND RELATED ENZYMES"/>
    <property type="match status" value="1"/>
</dbReference>
<accession>A0AAD9IKW0</accession>
<dbReference type="Proteomes" id="UP001255856">
    <property type="component" value="Unassembled WGS sequence"/>
</dbReference>
<dbReference type="GO" id="GO:0008757">
    <property type="term" value="F:S-adenosylmethionine-dependent methyltransferase activity"/>
    <property type="evidence" value="ECO:0007669"/>
    <property type="project" value="InterPro"/>
</dbReference>
<dbReference type="InterPro" id="IPR029063">
    <property type="entry name" value="SAM-dependent_MTases_sf"/>
</dbReference>
<dbReference type="GO" id="GO:0032259">
    <property type="term" value="P:methylation"/>
    <property type="evidence" value="ECO:0007669"/>
    <property type="project" value="UniProtKB-KW"/>
</dbReference>
<evidence type="ECO:0000313" key="6">
    <source>
        <dbReference type="Proteomes" id="UP001255856"/>
    </source>
</evidence>
<dbReference type="InterPro" id="IPR008854">
    <property type="entry name" value="TPMT"/>
</dbReference>
<sequence>MSTSAVTNSEVKDNTDEYQQRWETIWAGQLKPGERFDAKQSSPALIKLLEKGTLPVKDARVFVPGCGRGYDCVAFSQAGAKETVGLELAESAIKPANEYIESQLGQGVGDRCRVIKGDFFEASTGTYDIGYD</sequence>
<evidence type="ECO:0000256" key="2">
    <source>
        <dbReference type="ARBA" id="ARBA00022603"/>
    </source>
</evidence>
<dbReference type="Gene3D" id="3.40.50.150">
    <property type="entry name" value="Vaccinia Virus protein VP39"/>
    <property type="match status" value="1"/>
</dbReference>
<protein>
    <recommendedName>
        <fullName evidence="7">S-adenosyl-L-methionine-dependent methyltransferase</fullName>
    </recommendedName>
</protein>
<evidence type="ECO:0000256" key="3">
    <source>
        <dbReference type="ARBA" id="ARBA00022679"/>
    </source>
</evidence>
<keyword evidence="1" id="KW-0597">Phosphoprotein</keyword>
<keyword evidence="3" id="KW-0808">Transferase</keyword>
<keyword evidence="6" id="KW-1185">Reference proteome</keyword>
<organism evidence="5 6">
    <name type="scientific">Prototheca wickerhamii</name>
    <dbReference type="NCBI Taxonomy" id="3111"/>
    <lineage>
        <taxon>Eukaryota</taxon>
        <taxon>Viridiplantae</taxon>
        <taxon>Chlorophyta</taxon>
        <taxon>core chlorophytes</taxon>
        <taxon>Trebouxiophyceae</taxon>
        <taxon>Chlorellales</taxon>
        <taxon>Chlorellaceae</taxon>
        <taxon>Prototheca</taxon>
    </lineage>
</organism>
<dbReference type="PROSITE" id="PS51585">
    <property type="entry name" value="SAM_MT_TPMT"/>
    <property type="match status" value="1"/>
</dbReference>
<keyword evidence="2" id="KW-0489">Methyltransferase</keyword>
<evidence type="ECO:0000313" key="5">
    <source>
        <dbReference type="EMBL" id="KAK2079060.1"/>
    </source>
</evidence>
<reference evidence="5" key="1">
    <citation type="submission" date="2021-01" db="EMBL/GenBank/DDBJ databases">
        <authorList>
            <person name="Eckstrom K.M.E."/>
        </authorList>
    </citation>
    <scope>NUCLEOTIDE SEQUENCE</scope>
    <source>
        <strain evidence="5">UVCC 0001</strain>
    </source>
</reference>
<gene>
    <name evidence="5" type="ORF">QBZ16_002750</name>
</gene>
<evidence type="ECO:0008006" key="7">
    <source>
        <dbReference type="Google" id="ProtNLM"/>
    </source>
</evidence>
<dbReference type="Pfam" id="PF05724">
    <property type="entry name" value="TPMT"/>
    <property type="match status" value="1"/>
</dbReference>
<keyword evidence="4" id="KW-0949">S-adenosyl-L-methionine</keyword>
<dbReference type="SUPFAM" id="SSF53335">
    <property type="entry name" value="S-adenosyl-L-methionine-dependent methyltransferases"/>
    <property type="match status" value="1"/>
</dbReference>